<dbReference type="InterPro" id="IPR003439">
    <property type="entry name" value="ABC_transporter-like_ATP-bd"/>
</dbReference>
<keyword evidence="4 6" id="KW-0067">ATP-binding</keyword>
<dbReference type="RefSeq" id="WP_087936897.1">
    <property type="nucleotide sequence ID" value="NZ_JANJZT010000027.1"/>
</dbReference>
<keyword evidence="3" id="KW-0547">Nucleotide-binding</keyword>
<proteinExistence type="inferred from homology"/>
<evidence type="ECO:0000256" key="3">
    <source>
        <dbReference type="ARBA" id="ARBA00022741"/>
    </source>
</evidence>
<feature type="domain" description="ABC transporter" evidence="5">
    <location>
        <begin position="9"/>
        <end position="248"/>
    </location>
</feature>
<dbReference type="Proteomes" id="UP001549106">
    <property type="component" value="Unassembled WGS sequence"/>
</dbReference>
<dbReference type="CDD" id="cd03255">
    <property type="entry name" value="ABC_MJ0796_LolCDE_FtsE"/>
    <property type="match status" value="1"/>
</dbReference>
<evidence type="ECO:0000256" key="1">
    <source>
        <dbReference type="ARBA" id="ARBA00005417"/>
    </source>
</evidence>
<comment type="similarity">
    <text evidence="1">Belongs to the ABC transporter superfamily.</text>
</comment>
<dbReference type="InterPro" id="IPR017911">
    <property type="entry name" value="MacB-like_ATP-bd"/>
</dbReference>
<evidence type="ECO:0000256" key="4">
    <source>
        <dbReference type="ARBA" id="ARBA00022840"/>
    </source>
</evidence>
<dbReference type="PANTHER" id="PTHR42798:SF7">
    <property type="entry name" value="ALPHA-D-RIBOSE 1-METHYLPHOSPHONATE 5-TRIPHOSPHATE SYNTHASE SUBUNIT PHNL"/>
    <property type="match status" value="1"/>
</dbReference>
<dbReference type="InterPro" id="IPR027417">
    <property type="entry name" value="P-loop_NTPase"/>
</dbReference>
<comment type="caution">
    <text evidence="6">The sequence shown here is derived from an EMBL/GenBank/DDBJ whole genome shotgun (WGS) entry which is preliminary data.</text>
</comment>
<name>A0ABV2M5S4_9FIRM</name>
<dbReference type="InterPro" id="IPR017871">
    <property type="entry name" value="ABC_transporter-like_CS"/>
</dbReference>
<dbReference type="SMART" id="SM00382">
    <property type="entry name" value="AAA"/>
    <property type="match status" value="1"/>
</dbReference>
<dbReference type="Pfam" id="PF00005">
    <property type="entry name" value="ABC_tran"/>
    <property type="match status" value="1"/>
</dbReference>
<dbReference type="GO" id="GO:0005524">
    <property type="term" value="F:ATP binding"/>
    <property type="evidence" value="ECO:0007669"/>
    <property type="project" value="UniProtKB-KW"/>
</dbReference>
<accession>A0ABV2M5S4</accession>
<gene>
    <name evidence="6" type="ORF">ABID24_003013</name>
</gene>
<sequence>MSNKKEIIIKATKLKKSFITGDTEQTIFENLDLNIYRGDFTVIMGSSGAGKSTLMYSLSGMDRPSSGEVVWNDKTITSLSDDRLAIFRRKNCGFVFQQIYLLDKMSLMDNVLTASALSGASKKDSVKYAKELFELVNIPEITRKKFPSQVSGGEAQRAGIVRAVINKPEILFADEPTGALNSNNSTAVLDVFTKLHNDGQSIILVTHDKKTALRGNRVLYVKDGMIYGECDLGVYTNESKDREAKLNNFLTEMGW</sequence>
<evidence type="ECO:0000313" key="6">
    <source>
        <dbReference type="EMBL" id="MET3751751.1"/>
    </source>
</evidence>
<reference evidence="6 7" key="1">
    <citation type="submission" date="2024-06" db="EMBL/GenBank/DDBJ databases">
        <title>Genomic Encyclopedia of Type Strains, Phase IV (KMG-IV): sequencing the most valuable type-strain genomes for metagenomic binning, comparative biology and taxonomic classification.</title>
        <authorList>
            <person name="Goeker M."/>
        </authorList>
    </citation>
    <scope>NUCLEOTIDE SEQUENCE [LARGE SCALE GENOMIC DNA]</scope>
    <source>
        <strain evidence="6 7">DSM 29492</strain>
    </source>
</reference>
<dbReference type="PANTHER" id="PTHR42798">
    <property type="entry name" value="LIPOPROTEIN-RELEASING SYSTEM ATP-BINDING PROTEIN LOLD"/>
    <property type="match status" value="1"/>
</dbReference>
<dbReference type="EMBL" id="JBEPMJ010000027">
    <property type="protein sequence ID" value="MET3751751.1"/>
    <property type="molecule type" value="Genomic_DNA"/>
</dbReference>
<protein>
    <submittedName>
        <fullName evidence="6">ABC transport system ATP-binding protein</fullName>
    </submittedName>
</protein>
<evidence type="ECO:0000256" key="2">
    <source>
        <dbReference type="ARBA" id="ARBA00022448"/>
    </source>
</evidence>
<dbReference type="Gene3D" id="3.40.50.300">
    <property type="entry name" value="P-loop containing nucleotide triphosphate hydrolases"/>
    <property type="match status" value="1"/>
</dbReference>
<dbReference type="PROSITE" id="PS00211">
    <property type="entry name" value="ABC_TRANSPORTER_1"/>
    <property type="match status" value="1"/>
</dbReference>
<evidence type="ECO:0000259" key="5">
    <source>
        <dbReference type="PROSITE" id="PS50893"/>
    </source>
</evidence>
<dbReference type="SUPFAM" id="SSF52540">
    <property type="entry name" value="P-loop containing nucleoside triphosphate hydrolases"/>
    <property type="match status" value="1"/>
</dbReference>
<dbReference type="PROSITE" id="PS50893">
    <property type="entry name" value="ABC_TRANSPORTER_2"/>
    <property type="match status" value="1"/>
</dbReference>
<dbReference type="InterPro" id="IPR003593">
    <property type="entry name" value="AAA+_ATPase"/>
</dbReference>
<keyword evidence="7" id="KW-1185">Reference proteome</keyword>
<organism evidence="6 7">
    <name type="scientific">Blautia caecimuris</name>
    <dbReference type="NCBI Taxonomy" id="1796615"/>
    <lineage>
        <taxon>Bacteria</taxon>
        <taxon>Bacillati</taxon>
        <taxon>Bacillota</taxon>
        <taxon>Clostridia</taxon>
        <taxon>Lachnospirales</taxon>
        <taxon>Lachnospiraceae</taxon>
        <taxon>Blautia</taxon>
    </lineage>
</organism>
<keyword evidence="2" id="KW-0813">Transport</keyword>
<evidence type="ECO:0000313" key="7">
    <source>
        <dbReference type="Proteomes" id="UP001549106"/>
    </source>
</evidence>